<dbReference type="EMBL" id="BK059102">
    <property type="protein sequence ID" value="DAE30167.1"/>
    <property type="molecule type" value="Genomic_DNA"/>
</dbReference>
<organism evidence="1">
    <name type="scientific">virus sp. ctQmo6</name>
    <dbReference type="NCBI Taxonomy" id="2827990"/>
    <lineage>
        <taxon>Viruses</taxon>
    </lineage>
</organism>
<reference evidence="1" key="1">
    <citation type="journal article" date="2021" name="Proc. Natl. Acad. Sci. U.S.A.">
        <title>A Catalog of Tens of Thousands of Viruses from Human Metagenomes Reveals Hidden Associations with Chronic Diseases.</title>
        <authorList>
            <person name="Tisza M.J."/>
            <person name="Buck C.B."/>
        </authorList>
    </citation>
    <scope>NUCLEOTIDE SEQUENCE</scope>
    <source>
        <strain evidence="1">CtQmo6</strain>
    </source>
</reference>
<evidence type="ECO:0000313" key="1">
    <source>
        <dbReference type="EMBL" id="DAE30167.1"/>
    </source>
</evidence>
<sequence length="88" mass="10161">MEYTNQKWYVLDDNTRFGGMDIFGTEQPFDTADEAIEEAESQWNHLTYREKKRRDISVVKGSALENGHLDLEQGYDPVVMFPTGGKNE</sequence>
<protein>
    <submittedName>
        <fullName evidence="1">Uncharacterized protein</fullName>
    </submittedName>
</protein>
<accession>A0A8S5RFM1</accession>
<name>A0A8S5RFM1_9VIRU</name>
<proteinExistence type="predicted"/>